<dbReference type="GO" id="GO:0046872">
    <property type="term" value="F:metal ion binding"/>
    <property type="evidence" value="ECO:0007669"/>
    <property type="project" value="UniProtKB-KW"/>
</dbReference>
<keyword evidence="10 11" id="KW-0326">Glycosidase</keyword>
<dbReference type="HAMAP" id="MF_00942">
    <property type="entry name" value="Nth"/>
    <property type="match status" value="1"/>
</dbReference>
<keyword evidence="7 11" id="KW-0411">Iron-sulfur</keyword>
<evidence type="ECO:0000256" key="2">
    <source>
        <dbReference type="ARBA" id="ARBA00022485"/>
    </source>
</evidence>
<keyword evidence="8 11" id="KW-0234">DNA repair</keyword>
<reference evidence="13 14" key="1">
    <citation type="submission" date="2019-02" db="EMBL/GenBank/DDBJ databases">
        <title>Complete Genome Sequence and Methylome Analysis of free living Spirochaetas.</title>
        <authorList>
            <person name="Fomenkov A."/>
            <person name="Dubinina G."/>
            <person name="Leshcheva N."/>
            <person name="Mikheeva N."/>
            <person name="Grabovich M."/>
            <person name="Vincze T."/>
            <person name="Roberts R.J."/>
        </authorList>
    </citation>
    <scope>NUCLEOTIDE SEQUENCE [LARGE SCALE GENOMIC DNA]</scope>
    <source>
        <strain evidence="13 14">K2</strain>
    </source>
</reference>
<sequence>MKIKWIEIFKILEDFQTGYDLPSVSLIGNEEGSPFKILISTLISLRTRDEVTLEASRRLFESADTAEAMMKLSQEEIEALIYPCGFFRVKSGNILTISKEIVQNLGGQVPSSKEGLLALPGVGLKTANLVLSLGFAIPAICVDIHVHRIANRMGWVKTNKPDDSVPALEKILPREYWIPINELLVLFGQQICTPRSPKCSQCPLHEHCRRCGVEQSR</sequence>
<feature type="binding site" evidence="11">
    <location>
        <position position="202"/>
    </location>
    <ligand>
        <name>[4Fe-4S] cluster</name>
        <dbReference type="ChEBI" id="CHEBI:49883"/>
    </ligand>
</feature>
<dbReference type="OrthoDB" id="9800977at2"/>
<dbReference type="AlphaFoldDB" id="A0A5C1QP71"/>
<gene>
    <name evidence="11" type="primary">nth</name>
    <name evidence="13" type="ORF">EXM22_15130</name>
</gene>
<dbReference type="PANTHER" id="PTHR43286:SF1">
    <property type="entry name" value="ENDONUCLEASE III-LIKE PROTEIN 1"/>
    <property type="match status" value="1"/>
</dbReference>
<keyword evidence="6 11" id="KW-0408">Iron</keyword>
<keyword evidence="11" id="KW-0238">DNA-binding</keyword>
<keyword evidence="13" id="KW-0540">Nuclease</keyword>
<evidence type="ECO:0000256" key="3">
    <source>
        <dbReference type="ARBA" id="ARBA00022723"/>
    </source>
</evidence>
<evidence type="ECO:0000256" key="9">
    <source>
        <dbReference type="ARBA" id="ARBA00023239"/>
    </source>
</evidence>
<keyword evidence="13" id="KW-0255">Endonuclease</keyword>
<keyword evidence="4 11" id="KW-0227">DNA damage</keyword>
<organism evidence="13 14">
    <name type="scientific">Oceanispirochaeta crateris</name>
    <dbReference type="NCBI Taxonomy" id="2518645"/>
    <lineage>
        <taxon>Bacteria</taxon>
        <taxon>Pseudomonadati</taxon>
        <taxon>Spirochaetota</taxon>
        <taxon>Spirochaetia</taxon>
        <taxon>Spirochaetales</taxon>
        <taxon>Spirochaetaceae</taxon>
        <taxon>Oceanispirochaeta</taxon>
    </lineage>
</organism>
<comment type="similarity">
    <text evidence="1 11">Belongs to the Nth/MutY family.</text>
</comment>
<evidence type="ECO:0000256" key="11">
    <source>
        <dbReference type="HAMAP-Rule" id="MF_00942"/>
    </source>
</evidence>
<comment type="catalytic activity">
    <reaction evidence="11">
        <text>2'-deoxyribonucleotide-(2'-deoxyribose 5'-phosphate)-2'-deoxyribonucleotide-DNA = a 3'-end 2'-deoxyribonucleotide-(2,3-dehydro-2,3-deoxyribose 5'-phosphate)-DNA + a 5'-end 5'-phospho-2'-deoxyribonucleoside-DNA + H(+)</text>
        <dbReference type="Rhea" id="RHEA:66592"/>
        <dbReference type="Rhea" id="RHEA-COMP:13180"/>
        <dbReference type="Rhea" id="RHEA-COMP:16897"/>
        <dbReference type="Rhea" id="RHEA-COMP:17067"/>
        <dbReference type="ChEBI" id="CHEBI:15378"/>
        <dbReference type="ChEBI" id="CHEBI:136412"/>
        <dbReference type="ChEBI" id="CHEBI:157695"/>
        <dbReference type="ChEBI" id="CHEBI:167181"/>
        <dbReference type="EC" id="4.2.99.18"/>
    </reaction>
</comment>
<evidence type="ECO:0000313" key="13">
    <source>
        <dbReference type="EMBL" id="QEN09247.1"/>
    </source>
</evidence>
<dbReference type="Pfam" id="PF00633">
    <property type="entry name" value="HHH"/>
    <property type="match status" value="1"/>
</dbReference>
<dbReference type="Pfam" id="PF10576">
    <property type="entry name" value="EndIII_4Fe-2S"/>
    <property type="match status" value="1"/>
</dbReference>
<dbReference type="SMART" id="SM00478">
    <property type="entry name" value="ENDO3c"/>
    <property type="match status" value="1"/>
</dbReference>
<dbReference type="CDD" id="cd00056">
    <property type="entry name" value="ENDO3c"/>
    <property type="match status" value="1"/>
</dbReference>
<evidence type="ECO:0000256" key="5">
    <source>
        <dbReference type="ARBA" id="ARBA00022801"/>
    </source>
</evidence>
<dbReference type="EC" id="4.2.99.18" evidence="11"/>
<evidence type="ECO:0000256" key="6">
    <source>
        <dbReference type="ARBA" id="ARBA00023004"/>
    </source>
</evidence>
<keyword evidence="2 11" id="KW-0004">4Fe-4S</keyword>
<name>A0A5C1QP71_9SPIO</name>
<accession>A0A5C1QP71</accession>
<dbReference type="SUPFAM" id="SSF48150">
    <property type="entry name" value="DNA-glycosylase"/>
    <property type="match status" value="1"/>
</dbReference>
<dbReference type="InterPro" id="IPR011257">
    <property type="entry name" value="DNA_glycosylase"/>
</dbReference>
<evidence type="ECO:0000256" key="4">
    <source>
        <dbReference type="ARBA" id="ARBA00022763"/>
    </source>
</evidence>
<dbReference type="Gene3D" id="1.10.1670.10">
    <property type="entry name" value="Helix-hairpin-Helix base-excision DNA repair enzymes (C-terminal)"/>
    <property type="match status" value="1"/>
</dbReference>
<dbReference type="GO" id="GO:0051539">
    <property type="term" value="F:4 iron, 4 sulfur cluster binding"/>
    <property type="evidence" value="ECO:0007669"/>
    <property type="project" value="UniProtKB-UniRule"/>
</dbReference>
<dbReference type="InterPro" id="IPR003265">
    <property type="entry name" value="HhH-GPD_domain"/>
</dbReference>
<dbReference type="PROSITE" id="PS00764">
    <property type="entry name" value="ENDONUCLEASE_III_1"/>
    <property type="match status" value="1"/>
</dbReference>
<feature type="domain" description="HhH-GPD" evidence="12">
    <location>
        <begin position="43"/>
        <end position="190"/>
    </location>
</feature>
<dbReference type="InterPro" id="IPR004036">
    <property type="entry name" value="Endonuclease-III-like_CS2"/>
</dbReference>
<evidence type="ECO:0000259" key="12">
    <source>
        <dbReference type="SMART" id="SM00478"/>
    </source>
</evidence>
<dbReference type="KEGG" id="ock:EXM22_15130"/>
<dbReference type="PIRSF" id="PIRSF001435">
    <property type="entry name" value="Nth"/>
    <property type="match status" value="1"/>
</dbReference>
<protein>
    <recommendedName>
        <fullName evidence="11">Endonuclease III</fullName>
        <ecNumber evidence="11">4.2.99.18</ecNumber>
    </recommendedName>
    <alternativeName>
        <fullName evidence="11">DNA-(apurinic or apyrimidinic site) lyase</fullName>
    </alternativeName>
</protein>
<dbReference type="InterPro" id="IPR004035">
    <property type="entry name" value="Endouclease-III_FeS-bd_BS"/>
</dbReference>
<dbReference type="Gene3D" id="1.10.340.30">
    <property type="entry name" value="Hypothetical protein, domain 2"/>
    <property type="match status" value="1"/>
</dbReference>
<dbReference type="Proteomes" id="UP000324209">
    <property type="component" value="Chromosome"/>
</dbReference>
<evidence type="ECO:0000256" key="7">
    <source>
        <dbReference type="ARBA" id="ARBA00023014"/>
    </source>
</evidence>
<dbReference type="RefSeq" id="WP_149487322.1">
    <property type="nucleotide sequence ID" value="NZ_CP036150.1"/>
</dbReference>
<keyword evidence="3 11" id="KW-0479">Metal-binding</keyword>
<comment type="function">
    <text evidence="11">DNA repair enzyme that has both DNA N-glycosylase activity and AP-lyase activity. The DNA N-glycosylase activity releases various damaged pyrimidines from DNA by cleaving the N-glycosidic bond, leaving an AP (apurinic/apyrimidinic) site. The AP-lyase activity cleaves the phosphodiester bond 3' to the AP site by a beta-elimination, leaving a 3'-terminal unsaturated sugar and a product with a terminal 5'-phosphate.</text>
</comment>
<dbReference type="GO" id="GO:0000703">
    <property type="term" value="F:oxidized pyrimidine nucleobase lesion DNA N-glycosylase activity"/>
    <property type="evidence" value="ECO:0007669"/>
    <property type="project" value="TreeGrafter"/>
</dbReference>
<dbReference type="GO" id="GO:0140078">
    <property type="term" value="F:class I DNA-(apurinic or apyrimidinic site) endonuclease activity"/>
    <property type="evidence" value="ECO:0007669"/>
    <property type="project" value="UniProtKB-EC"/>
</dbReference>
<dbReference type="GO" id="GO:0006289">
    <property type="term" value="P:nucleotide-excision repair"/>
    <property type="evidence" value="ECO:0007669"/>
    <property type="project" value="TreeGrafter"/>
</dbReference>
<dbReference type="InterPro" id="IPR023170">
    <property type="entry name" value="HhH_base_excis_C"/>
</dbReference>
<dbReference type="InterPro" id="IPR005759">
    <property type="entry name" value="Nth"/>
</dbReference>
<dbReference type="EMBL" id="CP036150">
    <property type="protein sequence ID" value="QEN09247.1"/>
    <property type="molecule type" value="Genomic_DNA"/>
</dbReference>
<dbReference type="GO" id="GO:0003677">
    <property type="term" value="F:DNA binding"/>
    <property type="evidence" value="ECO:0007669"/>
    <property type="project" value="UniProtKB-UniRule"/>
</dbReference>
<dbReference type="SMART" id="SM00525">
    <property type="entry name" value="FES"/>
    <property type="match status" value="1"/>
</dbReference>
<dbReference type="GO" id="GO:0006285">
    <property type="term" value="P:base-excision repair, AP site formation"/>
    <property type="evidence" value="ECO:0007669"/>
    <property type="project" value="TreeGrafter"/>
</dbReference>
<dbReference type="InterPro" id="IPR000445">
    <property type="entry name" value="HhH_motif"/>
</dbReference>
<evidence type="ECO:0000313" key="14">
    <source>
        <dbReference type="Proteomes" id="UP000324209"/>
    </source>
</evidence>
<dbReference type="PANTHER" id="PTHR43286">
    <property type="entry name" value="ENDONUCLEASE III-LIKE PROTEIN 1"/>
    <property type="match status" value="1"/>
</dbReference>
<evidence type="ECO:0000256" key="1">
    <source>
        <dbReference type="ARBA" id="ARBA00008343"/>
    </source>
</evidence>
<dbReference type="PROSITE" id="PS01155">
    <property type="entry name" value="ENDONUCLEASE_III_2"/>
    <property type="match status" value="1"/>
</dbReference>
<feature type="binding site" evidence="11">
    <location>
        <position position="208"/>
    </location>
    <ligand>
        <name>[4Fe-4S] cluster</name>
        <dbReference type="ChEBI" id="CHEBI:49883"/>
    </ligand>
</feature>
<keyword evidence="9 11" id="KW-0456">Lyase</keyword>
<dbReference type="FunFam" id="1.10.340.30:FF:000001">
    <property type="entry name" value="Endonuclease III"/>
    <property type="match status" value="1"/>
</dbReference>
<evidence type="ECO:0000256" key="10">
    <source>
        <dbReference type="ARBA" id="ARBA00023295"/>
    </source>
</evidence>
<proteinExistence type="inferred from homology"/>
<dbReference type="InterPro" id="IPR003651">
    <property type="entry name" value="Endonuclease3_FeS-loop_motif"/>
</dbReference>
<keyword evidence="14" id="KW-1185">Reference proteome</keyword>
<dbReference type="Pfam" id="PF00730">
    <property type="entry name" value="HhH-GPD"/>
    <property type="match status" value="1"/>
</dbReference>
<evidence type="ECO:0000256" key="8">
    <source>
        <dbReference type="ARBA" id="ARBA00023204"/>
    </source>
</evidence>
<comment type="cofactor">
    <cofactor evidence="11">
        <name>[4Fe-4S] cluster</name>
        <dbReference type="ChEBI" id="CHEBI:49883"/>
    </cofactor>
    <text evidence="11">Binds 1 [4Fe-4S] cluster.</text>
</comment>
<feature type="binding site" evidence="11">
    <location>
        <position position="199"/>
    </location>
    <ligand>
        <name>[4Fe-4S] cluster</name>
        <dbReference type="ChEBI" id="CHEBI:49883"/>
    </ligand>
</feature>
<keyword evidence="5 11" id="KW-0378">Hydrolase</keyword>
<feature type="binding site" evidence="11">
    <location>
        <position position="192"/>
    </location>
    <ligand>
        <name>[4Fe-4S] cluster</name>
        <dbReference type="ChEBI" id="CHEBI:49883"/>
    </ligand>
</feature>